<keyword evidence="9" id="KW-0443">Lipid metabolism</keyword>
<keyword evidence="11" id="KW-0206">Cytoskeleton</keyword>
<comment type="catalytic activity">
    <reaction evidence="13">
        <text>a fatty acyl-CoA + H2O = a fatty acid + CoA + H(+)</text>
        <dbReference type="Rhea" id="RHEA:16781"/>
        <dbReference type="ChEBI" id="CHEBI:15377"/>
        <dbReference type="ChEBI" id="CHEBI:15378"/>
        <dbReference type="ChEBI" id="CHEBI:28868"/>
        <dbReference type="ChEBI" id="CHEBI:57287"/>
        <dbReference type="ChEBI" id="CHEBI:77636"/>
    </reaction>
    <physiologicalReaction direction="left-to-right" evidence="13">
        <dbReference type="Rhea" id="RHEA:16782"/>
    </physiologicalReaction>
</comment>
<evidence type="ECO:0000256" key="16">
    <source>
        <dbReference type="ARBA" id="ARBA00067273"/>
    </source>
</evidence>
<evidence type="ECO:0000256" key="9">
    <source>
        <dbReference type="ARBA" id="ARBA00023098"/>
    </source>
</evidence>
<evidence type="ECO:0000256" key="8">
    <source>
        <dbReference type="ARBA" id="ARBA00022990"/>
    </source>
</evidence>
<keyword evidence="8" id="KW-0007">Acetylation</keyword>
<evidence type="ECO:0000256" key="17">
    <source>
        <dbReference type="ARBA" id="ARBA00081533"/>
    </source>
</evidence>
<protein>
    <recommendedName>
        <fullName evidence="16">Acyl-coenzyme A thioesterase 13</fullName>
    </recommendedName>
    <alternativeName>
        <fullName evidence="17">Hotdog-fold thioesterase superfamily member 2</fullName>
    </alternativeName>
    <alternativeName>
        <fullName evidence="18">Thioesterase superfamily member 2</fullName>
    </alternativeName>
</protein>
<keyword evidence="7" id="KW-0378">Hydrolase</keyword>
<dbReference type="EMBL" id="JAIWQS010000001">
    <property type="protein sequence ID" value="KAJ8773446.1"/>
    <property type="molecule type" value="Genomic_DNA"/>
</dbReference>
<comment type="similarity">
    <text evidence="5">Belongs to the thioesterase PaaI family.</text>
</comment>
<evidence type="ECO:0000313" key="21">
    <source>
        <dbReference type="Proteomes" id="UP001159364"/>
    </source>
</evidence>
<dbReference type="Pfam" id="PF03061">
    <property type="entry name" value="4HBT"/>
    <property type="match status" value="1"/>
</dbReference>
<evidence type="ECO:0000256" key="18">
    <source>
        <dbReference type="ARBA" id="ARBA00083956"/>
    </source>
</evidence>
<sequence>MGDPKVERSNNWLRSLSTSSHELEALSTQGLQVVESQKGFIRCNFIVSDNISDADGNWYVGAMATLIDDVGAAAVYSLAGEVRVSVDFNISIFSAAKLQEEVEIEAKVVGEKETITSVLIEVRKKDGGQVIALGKQWMASHNKSRL</sequence>
<evidence type="ECO:0000256" key="6">
    <source>
        <dbReference type="ARBA" id="ARBA00022490"/>
    </source>
</evidence>
<dbReference type="CDD" id="cd03443">
    <property type="entry name" value="PaaI_thioesterase"/>
    <property type="match status" value="1"/>
</dbReference>
<organism evidence="20 21">
    <name type="scientific">Erythroxylum novogranatense</name>
    <dbReference type="NCBI Taxonomy" id="1862640"/>
    <lineage>
        <taxon>Eukaryota</taxon>
        <taxon>Viridiplantae</taxon>
        <taxon>Streptophyta</taxon>
        <taxon>Embryophyta</taxon>
        <taxon>Tracheophyta</taxon>
        <taxon>Spermatophyta</taxon>
        <taxon>Magnoliopsida</taxon>
        <taxon>eudicotyledons</taxon>
        <taxon>Gunneridae</taxon>
        <taxon>Pentapetalae</taxon>
        <taxon>rosids</taxon>
        <taxon>fabids</taxon>
        <taxon>Malpighiales</taxon>
        <taxon>Erythroxylaceae</taxon>
        <taxon>Erythroxylum</taxon>
    </lineage>
</organism>
<dbReference type="AlphaFoldDB" id="A0AAV8U3R4"/>
<dbReference type="GO" id="GO:0005739">
    <property type="term" value="C:mitochondrion"/>
    <property type="evidence" value="ECO:0007669"/>
    <property type="project" value="UniProtKB-SubCell"/>
</dbReference>
<dbReference type="InterPro" id="IPR006683">
    <property type="entry name" value="Thioestr_dom"/>
</dbReference>
<keyword evidence="6" id="KW-0963">Cytoplasm</keyword>
<keyword evidence="21" id="KW-1185">Reference proteome</keyword>
<keyword evidence="12" id="KW-0539">Nucleus</keyword>
<dbReference type="PANTHER" id="PTHR21660">
    <property type="entry name" value="THIOESTERASE SUPERFAMILY MEMBER-RELATED"/>
    <property type="match status" value="1"/>
</dbReference>
<dbReference type="GO" id="GO:0005829">
    <property type="term" value="C:cytosol"/>
    <property type="evidence" value="ECO:0007669"/>
    <property type="project" value="UniProtKB-SubCell"/>
</dbReference>
<dbReference type="GO" id="GO:0005819">
    <property type="term" value="C:spindle"/>
    <property type="evidence" value="ECO:0007669"/>
    <property type="project" value="UniProtKB-SubCell"/>
</dbReference>
<comment type="subcellular location">
    <subcellularLocation>
        <location evidence="3">Cytoplasm</location>
        <location evidence="3">Cytoskeleton</location>
        <location evidence="3">Spindle</location>
    </subcellularLocation>
    <subcellularLocation>
        <location evidence="4">Cytoplasm</location>
        <location evidence="4">Cytosol</location>
    </subcellularLocation>
    <subcellularLocation>
        <location evidence="2">Mitochondrion</location>
    </subcellularLocation>
    <subcellularLocation>
        <location evidence="1">Nucleus</location>
    </subcellularLocation>
</comment>
<evidence type="ECO:0000256" key="14">
    <source>
        <dbReference type="ARBA" id="ARBA00058205"/>
    </source>
</evidence>
<dbReference type="GO" id="GO:0047617">
    <property type="term" value="F:fatty acyl-CoA hydrolase activity"/>
    <property type="evidence" value="ECO:0007669"/>
    <property type="project" value="InterPro"/>
</dbReference>
<evidence type="ECO:0000256" key="7">
    <source>
        <dbReference type="ARBA" id="ARBA00022801"/>
    </source>
</evidence>
<evidence type="ECO:0000256" key="12">
    <source>
        <dbReference type="ARBA" id="ARBA00023242"/>
    </source>
</evidence>
<name>A0AAV8U3R4_9ROSI</name>
<dbReference type="Gene3D" id="3.10.129.10">
    <property type="entry name" value="Hotdog Thioesterase"/>
    <property type="match status" value="1"/>
</dbReference>
<evidence type="ECO:0000256" key="15">
    <source>
        <dbReference type="ARBA" id="ARBA00064709"/>
    </source>
</evidence>
<dbReference type="FunFam" id="3.10.129.10:FF:000021">
    <property type="entry name" value="Acyl-coenzyme A thioesterase 13"/>
    <property type="match status" value="1"/>
</dbReference>
<evidence type="ECO:0000256" key="1">
    <source>
        <dbReference type="ARBA" id="ARBA00004123"/>
    </source>
</evidence>
<evidence type="ECO:0000313" key="20">
    <source>
        <dbReference type="EMBL" id="KAJ8773446.1"/>
    </source>
</evidence>
<keyword evidence="10" id="KW-0496">Mitochondrion</keyword>
<evidence type="ECO:0000259" key="19">
    <source>
        <dbReference type="Pfam" id="PF03061"/>
    </source>
</evidence>
<dbReference type="GO" id="GO:0005634">
    <property type="term" value="C:nucleus"/>
    <property type="evidence" value="ECO:0007669"/>
    <property type="project" value="UniProtKB-SubCell"/>
</dbReference>
<dbReference type="InterPro" id="IPR029069">
    <property type="entry name" value="HotDog_dom_sf"/>
</dbReference>
<comment type="caution">
    <text evidence="20">The sequence shown here is derived from an EMBL/GenBank/DDBJ whole genome shotgun (WGS) entry which is preliminary data.</text>
</comment>
<comment type="subunit">
    <text evidence="15">Homotetramer. Interacts with PCTP.</text>
</comment>
<reference evidence="20 21" key="1">
    <citation type="submission" date="2021-09" db="EMBL/GenBank/DDBJ databases">
        <title>Genomic insights and catalytic innovation underlie evolution of tropane alkaloids biosynthesis.</title>
        <authorList>
            <person name="Wang Y.-J."/>
            <person name="Tian T."/>
            <person name="Huang J.-P."/>
            <person name="Huang S.-X."/>
        </authorList>
    </citation>
    <scope>NUCLEOTIDE SEQUENCE [LARGE SCALE GENOMIC DNA]</scope>
    <source>
        <strain evidence="20">KIB-2018</strain>
        <tissue evidence="20">Leaf</tissue>
    </source>
</reference>
<feature type="domain" description="Thioesterase" evidence="19">
    <location>
        <begin position="56"/>
        <end position="130"/>
    </location>
</feature>
<evidence type="ECO:0000256" key="11">
    <source>
        <dbReference type="ARBA" id="ARBA00023212"/>
    </source>
</evidence>
<dbReference type="Proteomes" id="UP001159364">
    <property type="component" value="Linkage Group LG01"/>
</dbReference>
<evidence type="ECO:0000256" key="5">
    <source>
        <dbReference type="ARBA" id="ARBA00008324"/>
    </source>
</evidence>
<evidence type="ECO:0000256" key="4">
    <source>
        <dbReference type="ARBA" id="ARBA00004514"/>
    </source>
</evidence>
<evidence type="ECO:0000256" key="2">
    <source>
        <dbReference type="ARBA" id="ARBA00004173"/>
    </source>
</evidence>
<dbReference type="SUPFAM" id="SSF54637">
    <property type="entry name" value="Thioesterase/thiol ester dehydrase-isomerase"/>
    <property type="match status" value="1"/>
</dbReference>
<dbReference type="GO" id="GO:0006629">
    <property type="term" value="P:lipid metabolic process"/>
    <property type="evidence" value="ECO:0007669"/>
    <property type="project" value="UniProtKB-KW"/>
</dbReference>
<accession>A0AAV8U3R4</accession>
<comment type="function">
    <text evidence="14">Catalyzes the hydrolysis of acyl-CoAs into free fatty acids and coenzyme A (CoASH), regulating their respective intracellular levels. Has acyl-CoA thioesterase activity towards medium (C12) and long-chain (C18) fatty acyl-CoA substrates. Can also hydrolyze 3-hydroxyphenylacetyl-CoA and 3,4-dihydroxyphenylacetyl-CoA (in vitro). May play a role in controlling adaptive thermogenesis.</text>
</comment>
<dbReference type="PANTHER" id="PTHR21660:SF1">
    <property type="entry name" value="ACYL-COENZYME A THIOESTERASE 13"/>
    <property type="match status" value="1"/>
</dbReference>
<dbReference type="InterPro" id="IPR039298">
    <property type="entry name" value="ACOT13"/>
</dbReference>
<evidence type="ECO:0000256" key="13">
    <source>
        <dbReference type="ARBA" id="ARBA00052976"/>
    </source>
</evidence>
<gene>
    <name evidence="20" type="ORF">K2173_004276</name>
</gene>
<evidence type="ECO:0000256" key="10">
    <source>
        <dbReference type="ARBA" id="ARBA00023128"/>
    </source>
</evidence>
<evidence type="ECO:0000256" key="3">
    <source>
        <dbReference type="ARBA" id="ARBA00004186"/>
    </source>
</evidence>
<proteinExistence type="inferred from homology"/>